<organism evidence="2">
    <name type="scientific">Cacopsylla melanoneura</name>
    <dbReference type="NCBI Taxonomy" id="428564"/>
    <lineage>
        <taxon>Eukaryota</taxon>
        <taxon>Metazoa</taxon>
        <taxon>Ecdysozoa</taxon>
        <taxon>Arthropoda</taxon>
        <taxon>Hexapoda</taxon>
        <taxon>Insecta</taxon>
        <taxon>Pterygota</taxon>
        <taxon>Neoptera</taxon>
        <taxon>Paraneoptera</taxon>
        <taxon>Hemiptera</taxon>
        <taxon>Sternorrhyncha</taxon>
        <taxon>Psylloidea</taxon>
        <taxon>Psyllidae</taxon>
        <taxon>Psyllinae</taxon>
        <taxon>Cacopsylla</taxon>
    </lineage>
</organism>
<keyword evidence="1" id="KW-0812">Transmembrane</keyword>
<sequence>MITNLRNKFRAQKEETWQTSNWKKSFEMNRQKSVRGREKRKRRRKRKREVEEFEKVMEEEKDGDLWRMRKKRILTPTHVNFTLFVFLFLVHGLQLVIRLNYEYLLSPVCKQ</sequence>
<accession>A0A8D8XIU2</accession>
<evidence type="ECO:0000313" key="2">
    <source>
        <dbReference type="EMBL" id="CAG6697053.1"/>
    </source>
</evidence>
<dbReference type="AlphaFoldDB" id="A0A8D8XIU2"/>
<keyword evidence="1" id="KW-0472">Membrane</keyword>
<feature type="transmembrane region" description="Helical" evidence="1">
    <location>
        <begin position="77"/>
        <end position="97"/>
    </location>
</feature>
<evidence type="ECO:0000256" key="1">
    <source>
        <dbReference type="SAM" id="Phobius"/>
    </source>
</evidence>
<proteinExistence type="predicted"/>
<reference evidence="2" key="1">
    <citation type="submission" date="2021-05" db="EMBL/GenBank/DDBJ databases">
        <authorList>
            <person name="Alioto T."/>
            <person name="Alioto T."/>
            <person name="Gomez Garrido J."/>
        </authorList>
    </citation>
    <scope>NUCLEOTIDE SEQUENCE</scope>
</reference>
<protein>
    <submittedName>
        <fullName evidence="2">Uncharacterized protein</fullName>
    </submittedName>
</protein>
<name>A0A8D8XIU2_9HEMI</name>
<dbReference type="EMBL" id="HBUF01331594">
    <property type="protein sequence ID" value="CAG6697053.1"/>
    <property type="molecule type" value="Transcribed_RNA"/>
</dbReference>
<keyword evidence="1" id="KW-1133">Transmembrane helix</keyword>